<evidence type="ECO:0000256" key="1">
    <source>
        <dbReference type="SAM" id="MobiDB-lite"/>
    </source>
</evidence>
<feature type="compositionally biased region" description="Polar residues" evidence="1">
    <location>
        <begin position="49"/>
        <end position="59"/>
    </location>
</feature>
<comment type="caution">
    <text evidence="3">The sequence shown here is derived from an EMBL/GenBank/DDBJ whole genome shotgun (WGS) entry which is preliminary data.</text>
</comment>
<keyword evidence="2" id="KW-0472">Membrane</keyword>
<evidence type="ECO:0000256" key="2">
    <source>
        <dbReference type="SAM" id="Phobius"/>
    </source>
</evidence>
<accession>A0AAW2P3X9</accession>
<organism evidence="3">
    <name type="scientific">Sesamum radiatum</name>
    <name type="common">Black benniseed</name>
    <dbReference type="NCBI Taxonomy" id="300843"/>
    <lineage>
        <taxon>Eukaryota</taxon>
        <taxon>Viridiplantae</taxon>
        <taxon>Streptophyta</taxon>
        <taxon>Embryophyta</taxon>
        <taxon>Tracheophyta</taxon>
        <taxon>Spermatophyta</taxon>
        <taxon>Magnoliopsida</taxon>
        <taxon>eudicotyledons</taxon>
        <taxon>Gunneridae</taxon>
        <taxon>Pentapetalae</taxon>
        <taxon>asterids</taxon>
        <taxon>lamiids</taxon>
        <taxon>Lamiales</taxon>
        <taxon>Pedaliaceae</taxon>
        <taxon>Sesamum</taxon>
    </lineage>
</organism>
<evidence type="ECO:0000313" key="3">
    <source>
        <dbReference type="EMBL" id="KAL0349599.1"/>
    </source>
</evidence>
<feature type="transmembrane region" description="Helical" evidence="2">
    <location>
        <begin position="90"/>
        <end position="114"/>
    </location>
</feature>
<sequence length="123" mass="13965">MGESLGISVMLFVYFIVSFLKYCFEWVFSFADNIMFNKLLREEHCAATTPPNTKSSRGASASGDKRGKRYAATQPGSSSKRPSRVLQRPLMLALLFIFLRFLLLVLLPFLRIMVEDLLVLLPL</sequence>
<keyword evidence="2" id="KW-0812">Transmembrane</keyword>
<protein>
    <submittedName>
        <fullName evidence="3">Uncharacterized protein</fullName>
    </submittedName>
</protein>
<dbReference type="AlphaFoldDB" id="A0AAW2P3X9"/>
<dbReference type="EMBL" id="JACGWJ010000018">
    <property type="protein sequence ID" value="KAL0349599.1"/>
    <property type="molecule type" value="Genomic_DNA"/>
</dbReference>
<reference evidence="3" key="1">
    <citation type="submission" date="2020-06" db="EMBL/GenBank/DDBJ databases">
        <authorList>
            <person name="Li T."/>
            <person name="Hu X."/>
            <person name="Zhang T."/>
            <person name="Song X."/>
            <person name="Zhang H."/>
            <person name="Dai N."/>
            <person name="Sheng W."/>
            <person name="Hou X."/>
            <person name="Wei L."/>
        </authorList>
    </citation>
    <scope>NUCLEOTIDE SEQUENCE</scope>
    <source>
        <strain evidence="3">G02</strain>
        <tissue evidence="3">Leaf</tissue>
    </source>
</reference>
<proteinExistence type="predicted"/>
<feature type="transmembrane region" description="Helical" evidence="2">
    <location>
        <begin position="6"/>
        <end position="28"/>
    </location>
</feature>
<reference evidence="3" key="2">
    <citation type="journal article" date="2024" name="Plant">
        <title>Genomic evolution and insights into agronomic trait innovations of Sesamum species.</title>
        <authorList>
            <person name="Miao H."/>
            <person name="Wang L."/>
            <person name="Qu L."/>
            <person name="Liu H."/>
            <person name="Sun Y."/>
            <person name="Le M."/>
            <person name="Wang Q."/>
            <person name="Wei S."/>
            <person name="Zheng Y."/>
            <person name="Lin W."/>
            <person name="Duan Y."/>
            <person name="Cao H."/>
            <person name="Xiong S."/>
            <person name="Wang X."/>
            <person name="Wei L."/>
            <person name="Li C."/>
            <person name="Ma Q."/>
            <person name="Ju M."/>
            <person name="Zhao R."/>
            <person name="Li G."/>
            <person name="Mu C."/>
            <person name="Tian Q."/>
            <person name="Mei H."/>
            <person name="Zhang T."/>
            <person name="Gao T."/>
            <person name="Zhang H."/>
        </authorList>
    </citation>
    <scope>NUCLEOTIDE SEQUENCE</scope>
    <source>
        <strain evidence="3">G02</strain>
    </source>
</reference>
<keyword evidence="2" id="KW-1133">Transmembrane helix</keyword>
<gene>
    <name evidence="3" type="ORF">Sradi_4109100</name>
</gene>
<feature type="region of interest" description="Disordered" evidence="1">
    <location>
        <begin position="47"/>
        <end position="83"/>
    </location>
</feature>
<name>A0AAW2P3X9_SESRA</name>